<evidence type="ECO:0000313" key="6">
    <source>
        <dbReference type="EMBL" id="MDZ8118439.1"/>
    </source>
</evidence>
<keyword evidence="7" id="KW-1185">Reference proteome</keyword>
<dbReference type="InterPro" id="IPR016032">
    <property type="entry name" value="Sig_transdc_resp-reg_C-effctor"/>
</dbReference>
<dbReference type="RefSeq" id="WP_322608239.1">
    <property type="nucleotide sequence ID" value="NZ_JARVCO010000008.1"/>
</dbReference>
<dbReference type="PANTHER" id="PTHR43214">
    <property type="entry name" value="TWO-COMPONENT RESPONSE REGULATOR"/>
    <property type="match status" value="1"/>
</dbReference>
<dbReference type="Gene3D" id="3.40.50.2300">
    <property type="match status" value="1"/>
</dbReference>
<proteinExistence type="predicted"/>
<dbReference type="PROSITE" id="PS50110">
    <property type="entry name" value="RESPONSE_REGULATORY"/>
    <property type="match status" value="1"/>
</dbReference>
<gene>
    <name evidence="6" type="ORF">P9H32_07320</name>
</gene>
<comment type="caution">
    <text evidence="6">The sequence shown here is derived from an EMBL/GenBank/DDBJ whole genome shotgun (WGS) entry which is preliminary data.</text>
</comment>
<reference evidence="6 7" key="1">
    <citation type="journal article" date="2024" name="Appl. Environ. Microbiol.">
        <title>Pontiella agarivorans sp. nov., a novel marine anaerobic bacterium capable of degrading macroalgal polysaccharides and fixing nitrogen.</title>
        <authorList>
            <person name="Liu N."/>
            <person name="Kivenson V."/>
            <person name="Peng X."/>
            <person name="Cui Z."/>
            <person name="Lankiewicz T.S."/>
            <person name="Gosselin K.M."/>
            <person name="English C.J."/>
            <person name="Blair E.M."/>
            <person name="O'Malley M.A."/>
            <person name="Valentine D.L."/>
        </authorList>
    </citation>
    <scope>NUCLEOTIDE SEQUENCE [LARGE SCALE GENOMIC DNA]</scope>
    <source>
        <strain evidence="6 7">NLcol2</strain>
    </source>
</reference>
<dbReference type="InterPro" id="IPR011006">
    <property type="entry name" value="CheY-like_superfamily"/>
</dbReference>
<dbReference type="SMART" id="SM00421">
    <property type="entry name" value="HTH_LUXR"/>
    <property type="match status" value="1"/>
</dbReference>
<dbReference type="SMART" id="SM00448">
    <property type="entry name" value="REC"/>
    <property type="match status" value="1"/>
</dbReference>
<name>A0ABU5MW65_9BACT</name>
<feature type="domain" description="HTH luxR-type" evidence="4">
    <location>
        <begin position="139"/>
        <end position="204"/>
    </location>
</feature>
<feature type="modified residue" description="4-aspartylphosphate" evidence="3">
    <location>
        <position position="57"/>
    </location>
</feature>
<evidence type="ECO:0000256" key="1">
    <source>
        <dbReference type="ARBA" id="ARBA00022553"/>
    </source>
</evidence>
<evidence type="ECO:0000256" key="2">
    <source>
        <dbReference type="ARBA" id="ARBA00023125"/>
    </source>
</evidence>
<dbReference type="InterPro" id="IPR058245">
    <property type="entry name" value="NreC/VraR/RcsB-like_REC"/>
</dbReference>
<protein>
    <submittedName>
        <fullName evidence="6">Response regulator transcription factor</fullName>
    </submittedName>
</protein>
<evidence type="ECO:0000256" key="3">
    <source>
        <dbReference type="PROSITE-ProRule" id="PRU00169"/>
    </source>
</evidence>
<dbReference type="SUPFAM" id="SSF46894">
    <property type="entry name" value="C-terminal effector domain of the bipartite response regulators"/>
    <property type="match status" value="1"/>
</dbReference>
<dbReference type="PROSITE" id="PS50043">
    <property type="entry name" value="HTH_LUXR_2"/>
    <property type="match status" value="1"/>
</dbReference>
<dbReference type="Pfam" id="PF00196">
    <property type="entry name" value="GerE"/>
    <property type="match status" value="1"/>
</dbReference>
<accession>A0ABU5MW65</accession>
<evidence type="ECO:0000259" key="4">
    <source>
        <dbReference type="PROSITE" id="PS50043"/>
    </source>
</evidence>
<dbReference type="InterPro" id="IPR001789">
    <property type="entry name" value="Sig_transdc_resp-reg_receiver"/>
</dbReference>
<dbReference type="CDD" id="cd17535">
    <property type="entry name" value="REC_NarL-like"/>
    <property type="match status" value="1"/>
</dbReference>
<dbReference type="Pfam" id="PF00072">
    <property type="entry name" value="Response_reg"/>
    <property type="match status" value="1"/>
</dbReference>
<feature type="domain" description="Response regulatory" evidence="5">
    <location>
        <begin position="6"/>
        <end position="122"/>
    </location>
</feature>
<dbReference type="InterPro" id="IPR039420">
    <property type="entry name" value="WalR-like"/>
</dbReference>
<dbReference type="PANTHER" id="PTHR43214:SF43">
    <property type="entry name" value="TWO-COMPONENT RESPONSE REGULATOR"/>
    <property type="match status" value="1"/>
</dbReference>
<keyword evidence="2" id="KW-0238">DNA-binding</keyword>
<keyword evidence="1 3" id="KW-0597">Phosphoprotein</keyword>
<dbReference type="PRINTS" id="PR00038">
    <property type="entry name" value="HTHLUXR"/>
</dbReference>
<dbReference type="InterPro" id="IPR000792">
    <property type="entry name" value="Tscrpt_reg_LuxR_C"/>
</dbReference>
<dbReference type="EMBL" id="JARVCO010000008">
    <property type="protein sequence ID" value="MDZ8118439.1"/>
    <property type="molecule type" value="Genomic_DNA"/>
</dbReference>
<organism evidence="6 7">
    <name type="scientific">Pontiella agarivorans</name>
    <dbReference type="NCBI Taxonomy" id="3038953"/>
    <lineage>
        <taxon>Bacteria</taxon>
        <taxon>Pseudomonadati</taxon>
        <taxon>Kiritimatiellota</taxon>
        <taxon>Kiritimatiellia</taxon>
        <taxon>Kiritimatiellales</taxon>
        <taxon>Pontiellaceae</taxon>
        <taxon>Pontiella</taxon>
    </lineage>
</organism>
<dbReference type="CDD" id="cd06170">
    <property type="entry name" value="LuxR_C_like"/>
    <property type="match status" value="1"/>
</dbReference>
<sequence length="210" mass="23251">MDQSIRILIVDDNPMMRFGLRGSLSSEEEFKVIGEAASGEEALAFVREHRPDVVTMDYKMPGGNGIKATTAILKDVPETKIILLSVFDSEEDIWKAVRAGVRGYLTKTAGDVDELIDAVKTVASGREFYPEIIAKKLRERRKMSDLSPREIEVLKLLAEGHSNKEMAVMLGIADETVKAHLVNLRSKLGAADRTQAVVIAYEKGILHLNE</sequence>
<dbReference type="Proteomes" id="UP001290861">
    <property type="component" value="Unassembled WGS sequence"/>
</dbReference>
<evidence type="ECO:0000313" key="7">
    <source>
        <dbReference type="Proteomes" id="UP001290861"/>
    </source>
</evidence>
<dbReference type="SUPFAM" id="SSF52172">
    <property type="entry name" value="CheY-like"/>
    <property type="match status" value="1"/>
</dbReference>
<evidence type="ECO:0000259" key="5">
    <source>
        <dbReference type="PROSITE" id="PS50110"/>
    </source>
</evidence>